<protein>
    <submittedName>
        <fullName evidence="1">Uncharacterized protein</fullName>
    </submittedName>
</protein>
<gene>
    <name evidence="1" type="ORF">HHI36_009981</name>
</gene>
<sequence>MCICADYNVPQAKWTGDEFVLCDEGSSASTFNDSASFVNVSQVCKVAYSRSVYLNLVFAHDESIRNGKYGNSIHHTAIELCLSMKKSEPSLAFSNECFDFRREHDSDPQSLWDFINSIKNSSEIRNCMEYKNTSSTDGNVVVDMFADYLSEVFSKDIIVPGKIECDASLSVSGCQFSPRDVLE</sequence>
<organism evidence="1 2">
    <name type="scientific">Cryptolaemus montrouzieri</name>
    <dbReference type="NCBI Taxonomy" id="559131"/>
    <lineage>
        <taxon>Eukaryota</taxon>
        <taxon>Metazoa</taxon>
        <taxon>Ecdysozoa</taxon>
        <taxon>Arthropoda</taxon>
        <taxon>Hexapoda</taxon>
        <taxon>Insecta</taxon>
        <taxon>Pterygota</taxon>
        <taxon>Neoptera</taxon>
        <taxon>Endopterygota</taxon>
        <taxon>Coleoptera</taxon>
        <taxon>Polyphaga</taxon>
        <taxon>Cucujiformia</taxon>
        <taxon>Coccinelloidea</taxon>
        <taxon>Coccinellidae</taxon>
        <taxon>Scymninae</taxon>
        <taxon>Scymnini</taxon>
        <taxon>Cryptolaemus</taxon>
    </lineage>
</organism>
<accession>A0ABD2MHE3</accession>
<dbReference type="EMBL" id="JABFTP020000001">
    <property type="protein sequence ID" value="KAL3265783.1"/>
    <property type="molecule type" value="Genomic_DNA"/>
</dbReference>
<keyword evidence="2" id="KW-1185">Reference proteome</keyword>
<dbReference type="Proteomes" id="UP001516400">
    <property type="component" value="Unassembled WGS sequence"/>
</dbReference>
<proteinExistence type="predicted"/>
<dbReference type="AlphaFoldDB" id="A0ABD2MHE3"/>
<reference evidence="1 2" key="1">
    <citation type="journal article" date="2021" name="BMC Biol.">
        <title>Horizontally acquired antibacterial genes associated with adaptive radiation of ladybird beetles.</title>
        <authorList>
            <person name="Li H.S."/>
            <person name="Tang X.F."/>
            <person name="Huang Y.H."/>
            <person name="Xu Z.Y."/>
            <person name="Chen M.L."/>
            <person name="Du X.Y."/>
            <person name="Qiu B.Y."/>
            <person name="Chen P.T."/>
            <person name="Zhang W."/>
            <person name="Slipinski A."/>
            <person name="Escalona H.E."/>
            <person name="Waterhouse R.M."/>
            <person name="Zwick A."/>
            <person name="Pang H."/>
        </authorList>
    </citation>
    <scope>NUCLEOTIDE SEQUENCE [LARGE SCALE GENOMIC DNA]</scope>
    <source>
        <strain evidence="1">SYSU2018</strain>
    </source>
</reference>
<evidence type="ECO:0000313" key="1">
    <source>
        <dbReference type="EMBL" id="KAL3265783.1"/>
    </source>
</evidence>
<comment type="caution">
    <text evidence="1">The sequence shown here is derived from an EMBL/GenBank/DDBJ whole genome shotgun (WGS) entry which is preliminary data.</text>
</comment>
<name>A0ABD2MHE3_9CUCU</name>
<feature type="non-terminal residue" evidence="1">
    <location>
        <position position="183"/>
    </location>
</feature>
<evidence type="ECO:0000313" key="2">
    <source>
        <dbReference type="Proteomes" id="UP001516400"/>
    </source>
</evidence>